<dbReference type="NCBIfam" id="TIGR04247">
    <property type="entry name" value="NosD_copper_fam"/>
    <property type="match status" value="1"/>
</dbReference>
<dbReference type="NCBIfam" id="TIGR03804">
    <property type="entry name" value="para_beta_helix"/>
    <property type="match status" value="1"/>
</dbReference>
<comment type="caution">
    <text evidence="3">The sequence shown here is derived from an EMBL/GenBank/DDBJ whole genome shotgun (WGS) entry which is preliminary data.</text>
</comment>
<dbReference type="OrthoDB" id="9767990at2"/>
<evidence type="ECO:0000313" key="4">
    <source>
        <dbReference type="Proteomes" id="UP000289758"/>
    </source>
</evidence>
<feature type="domain" description="Periplasmic copper-binding protein NosD beta helix" evidence="2">
    <location>
        <begin position="131"/>
        <end position="336"/>
    </location>
</feature>
<dbReference type="Pfam" id="PF05048">
    <property type="entry name" value="NosD"/>
    <property type="match status" value="1"/>
</dbReference>
<keyword evidence="4" id="KW-1185">Reference proteome</keyword>
<dbReference type="InterPro" id="IPR011050">
    <property type="entry name" value="Pectin_lyase_fold/virulence"/>
</dbReference>
<dbReference type="InterPro" id="IPR007742">
    <property type="entry name" value="NosD_dom"/>
</dbReference>
<feature type="chain" id="PRO_5020789159" evidence="1">
    <location>
        <begin position="18"/>
        <end position="403"/>
    </location>
</feature>
<name>A0A4Q1AGW8_9BACT</name>
<dbReference type="InterPro" id="IPR012334">
    <property type="entry name" value="Pectin_lyas_fold"/>
</dbReference>
<evidence type="ECO:0000256" key="1">
    <source>
        <dbReference type="SAM" id="SignalP"/>
    </source>
</evidence>
<feature type="signal peptide" evidence="1">
    <location>
        <begin position="1"/>
        <end position="17"/>
    </location>
</feature>
<proteinExistence type="predicted"/>
<dbReference type="SUPFAM" id="SSF51126">
    <property type="entry name" value="Pectin lyase-like"/>
    <property type="match status" value="1"/>
</dbReference>
<sequence length="403" mass="45823">MKTLFLLIIFSFCFAKANLLQESINKASAYSTLKLQDGVYQGNIKINKPISIVAKGKNVVILGDNKNSVIEINSSNVNLKGLIIKGSGNRLDNRDSAIKISNSQNSIIDSCTIKDSLYGIDAGILTNSKIINNKISSKNLDLSLRGDAIKLYYSNNNLISNNEIYNSRDITFLYSNSNTFTKNHIENSRFSLYLERSNENIIENNHFFMNYVGLIFEGAKDTQIKANIIKNNLKQNSIGVMIKGVSNFLFEDNIVTFNTKAFYIDSKHNEDTIKRYFNSNEISYNIEAFHFHGAIKQNQIKENTIFGNIDDVVKTVRGNKTSNNIVEQNYWDNYSGFDSNKDSIGDTPYKIFQYADRLWHYNNKVKFFYATPIISILDFILNLAPFVEPVLLLEDTKPKVSLK</sequence>
<dbReference type="InterPro" id="IPR006626">
    <property type="entry name" value="PbH1"/>
</dbReference>
<dbReference type="Gene3D" id="2.160.20.10">
    <property type="entry name" value="Single-stranded right-handed beta-helix, Pectin lyase-like"/>
    <property type="match status" value="1"/>
</dbReference>
<dbReference type="EMBL" id="PDKK01000014">
    <property type="protein sequence ID" value="RXK02850.1"/>
    <property type="molecule type" value="Genomic_DNA"/>
</dbReference>
<dbReference type="SMART" id="SM00710">
    <property type="entry name" value="PbH1"/>
    <property type="match status" value="7"/>
</dbReference>
<gene>
    <name evidence="3" type="ORF">CRV07_13260</name>
</gene>
<dbReference type="InterPro" id="IPR022441">
    <property type="entry name" value="Para_beta_helix_rpt-2"/>
</dbReference>
<dbReference type="InterPro" id="IPR026464">
    <property type="entry name" value="NosD_copper_fam"/>
</dbReference>
<evidence type="ECO:0000313" key="3">
    <source>
        <dbReference type="EMBL" id="RXK02850.1"/>
    </source>
</evidence>
<keyword evidence="1" id="KW-0732">Signal</keyword>
<accession>A0A4Q1AGW8</accession>
<dbReference type="RefSeq" id="WP_129088113.1">
    <property type="nucleotide sequence ID" value="NZ_CP053836.1"/>
</dbReference>
<protein>
    <submittedName>
        <fullName evidence="3">Nitrous oxidase accessory protein</fullName>
    </submittedName>
</protein>
<evidence type="ECO:0000259" key="2">
    <source>
        <dbReference type="Pfam" id="PF05048"/>
    </source>
</evidence>
<dbReference type="Proteomes" id="UP000289758">
    <property type="component" value="Unassembled WGS sequence"/>
</dbReference>
<reference evidence="3 4" key="1">
    <citation type="submission" date="2017-10" db="EMBL/GenBank/DDBJ databases">
        <title>Genomics of the genus Arcobacter.</title>
        <authorList>
            <person name="Perez-Cataluna A."/>
            <person name="Figueras M.J."/>
        </authorList>
    </citation>
    <scope>NUCLEOTIDE SEQUENCE [LARGE SCALE GENOMIC DNA]</scope>
    <source>
        <strain evidence="3 4">CECT 8441</strain>
    </source>
</reference>
<organism evidence="3 4">
    <name type="scientific">Halarcobacter ebronensis</name>
    <dbReference type="NCBI Taxonomy" id="1462615"/>
    <lineage>
        <taxon>Bacteria</taxon>
        <taxon>Pseudomonadati</taxon>
        <taxon>Campylobacterota</taxon>
        <taxon>Epsilonproteobacteria</taxon>
        <taxon>Campylobacterales</taxon>
        <taxon>Arcobacteraceae</taxon>
        <taxon>Halarcobacter</taxon>
    </lineage>
</organism>
<dbReference type="AlphaFoldDB" id="A0A4Q1AGW8"/>